<keyword evidence="3" id="KW-1185">Reference proteome</keyword>
<accession>A0ABR3IQR7</accession>
<gene>
    <name evidence="2" type="ORF">HGRIS_014813</name>
</gene>
<organism evidence="2 3">
    <name type="scientific">Hohenbuehelia grisea</name>
    <dbReference type="NCBI Taxonomy" id="104357"/>
    <lineage>
        <taxon>Eukaryota</taxon>
        <taxon>Fungi</taxon>
        <taxon>Dikarya</taxon>
        <taxon>Basidiomycota</taxon>
        <taxon>Agaricomycotina</taxon>
        <taxon>Agaricomycetes</taxon>
        <taxon>Agaricomycetidae</taxon>
        <taxon>Agaricales</taxon>
        <taxon>Pleurotineae</taxon>
        <taxon>Pleurotaceae</taxon>
        <taxon>Hohenbuehelia</taxon>
    </lineage>
</organism>
<evidence type="ECO:0000256" key="1">
    <source>
        <dbReference type="SAM" id="MobiDB-lite"/>
    </source>
</evidence>
<protein>
    <submittedName>
        <fullName evidence="2">Uncharacterized protein</fullName>
    </submittedName>
</protein>
<evidence type="ECO:0000313" key="3">
    <source>
        <dbReference type="Proteomes" id="UP001556367"/>
    </source>
</evidence>
<dbReference type="EMBL" id="JASNQZ010000017">
    <property type="protein sequence ID" value="KAL0945661.1"/>
    <property type="molecule type" value="Genomic_DNA"/>
</dbReference>
<dbReference type="Proteomes" id="UP001556367">
    <property type="component" value="Unassembled WGS sequence"/>
</dbReference>
<sequence length="269" mass="30160">MPAFQAYSSSSPPQPVNDNHVAITAAPPVDIEALARRQARYFNVSVEEGQHLSLDASRRDRVYKEMVANHPRVLDLDGFMKSEAIKDPNAYLDAADALLDIVPITYEDHMLRSFCATAALVVFEEFKIVPVVVKYPNLRDKLFKRVGDLHREFIRNYLSPKYGLGYTPVPATVENVVNPARPTEQLPSSRSLKPKEIQDIIDAPHKSLDINFTLSPNNSGDGCKWEVASVIQNRKTGVYFDVLFEGGSETIRMDVDEMRNLLGDSQVLL</sequence>
<feature type="region of interest" description="Disordered" evidence="1">
    <location>
        <begin position="1"/>
        <end position="20"/>
    </location>
</feature>
<comment type="caution">
    <text evidence="2">The sequence shown here is derived from an EMBL/GenBank/DDBJ whole genome shotgun (WGS) entry which is preliminary data.</text>
</comment>
<name>A0ABR3IQR7_9AGAR</name>
<reference evidence="3" key="1">
    <citation type="submission" date="2024-06" db="EMBL/GenBank/DDBJ databases">
        <title>Multi-omics analyses provide insights into the biosynthesis of the anticancer antibiotic pleurotin in Hohenbuehelia grisea.</title>
        <authorList>
            <person name="Weaver J.A."/>
            <person name="Alberti F."/>
        </authorList>
    </citation>
    <scope>NUCLEOTIDE SEQUENCE [LARGE SCALE GENOMIC DNA]</scope>
    <source>
        <strain evidence="3">T-177</strain>
    </source>
</reference>
<proteinExistence type="predicted"/>
<evidence type="ECO:0000313" key="2">
    <source>
        <dbReference type="EMBL" id="KAL0945661.1"/>
    </source>
</evidence>
<feature type="compositionally biased region" description="Polar residues" evidence="1">
    <location>
        <begin position="1"/>
        <end position="11"/>
    </location>
</feature>